<dbReference type="InterPro" id="IPR049730">
    <property type="entry name" value="SNF2/RAD54-like_C"/>
</dbReference>
<dbReference type="Proteomes" id="UP000041254">
    <property type="component" value="Unassembled WGS sequence"/>
</dbReference>
<feature type="compositionally biased region" description="Basic residues" evidence="7">
    <location>
        <begin position="274"/>
        <end position="294"/>
    </location>
</feature>
<protein>
    <submittedName>
        <fullName evidence="11">Uncharacterized protein</fullName>
    </submittedName>
</protein>
<dbReference type="EMBL" id="CDMY01000579">
    <property type="protein sequence ID" value="CEM24099.1"/>
    <property type="molecule type" value="Genomic_DNA"/>
</dbReference>
<feature type="compositionally biased region" description="Acidic residues" evidence="7">
    <location>
        <begin position="299"/>
        <end position="318"/>
    </location>
</feature>
<feature type="compositionally biased region" description="Low complexity" evidence="7">
    <location>
        <begin position="616"/>
        <end position="627"/>
    </location>
</feature>
<gene>
    <name evidence="11" type="ORF">Vbra_22688</name>
</gene>
<dbReference type="InterPro" id="IPR000330">
    <property type="entry name" value="SNF2_N"/>
</dbReference>
<evidence type="ECO:0000256" key="1">
    <source>
        <dbReference type="ARBA" id="ARBA00004123"/>
    </source>
</evidence>
<keyword evidence="4" id="KW-0378">Hydrolase</keyword>
<feature type="compositionally biased region" description="Basic and acidic residues" evidence="7">
    <location>
        <begin position="1537"/>
        <end position="1548"/>
    </location>
</feature>
<feature type="domain" description="Helicase ATP-binding" evidence="9">
    <location>
        <begin position="769"/>
        <end position="982"/>
    </location>
</feature>
<dbReference type="GO" id="GO:0042393">
    <property type="term" value="F:histone binding"/>
    <property type="evidence" value="ECO:0007669"/>
    <property type="project" value="TreeGrafter"/>
</dbReference>
<dbReference type="PROSITE" id="PS50013">
    <property type="entry name" value="CHROMO_2"/>
    <property type="match status" value="1"/>
</dbReference>
<evidence type="ECO:0000256" key="5">
    <source>
        <dbReference type="ARBA" id="ARBA00022840"/>
    </source>
</evidence>
<dbReference type="Pfam" id="PF00385">
    <property type="entry name" value="Chromo"/>
    <property type="match status" value="1"/>
</dbReference>
<evidence type="ECO:0000256" key="7">
    <source>
        <dbReference type="SAM" id="MobiDB-lite"/>
    </source>
</evidence>
<keyword evidence="3" id="KW-0547">Nucleotide-binding</keyword>
<evidence type="ECO:0000256" key="3">
    <source>
        <dbReference type="ARBA" id="ARBA00022741"/>
    </source>
</evidence>
<feature type="domain" description="Chromo" evidence="8">
    <location>
        <begin position="508"/>
        <end position="561"/>
    </location>
</feature>
<dbReference type="CDD" id="cd18793">
    <property type="entry name" value="SF2_C_SNF"/>
    <property type="match status" value="1"/>
</dbReference>
<feature type="compositionally biased region" description="Low complexity" evidence="7">
    <location>
        <begin position="649"/>
        <end position="660"/>
    </location>
</feature>
<dbReference type="GO" id="GO:0005524">
    <property type="term" value="F:ATP binding"/>
    <property type="evidence" value="ECO:0007669"/>
    <property type="project" value="UniProtKB-KW"/>
</dbReference>
<feature type="region of interest" description="Disordered" evidence="7">
    <location>
        <begin position="995"/>
        <end position="1083"/>
    </location>
</feature>
<reference evidence="11 12" key="1">
    <citation type="submission" date="2014-11" db="EMBL/GenBank/DDBJ databases">
        <authorList>
            <person name="Zhu J."/>
            <person name="Qi W."/>
            <person name="Song R."/>
        </authorList>
    </citation>
    <scope>NUCLEOTIDE SEQUENCE [LARGE SCALE GENOMIC DNA]</scope>
</reference>
<feature type="compositionally biased region" description="Acidic residues" evidence="7">
    <location>
        <begin position="190"/>
        <end position="216"/>
    </location>
</feature>
<keyword evidence="5" id="KW-0067">ATP-binding</keyword>
<keyword evidence="12" id="KW-1185">Reference proteome</keyword>
<accession>A0A0G4G6V3</accession>
<feature type="compositionally biased region" description="Pro residues" evidence="7">
    <location>
        <begin position="1990"/>
        <end position="2002"/>
    </location>
</feature>
<dbReference type="SMART" id="SM00490">
    <property type="entry name" value="HELICc"/>
    <property type="match status" value="1"/>
</dbReference>
<dbReference type="GO" id="GO:0016887">
    <property type="term" value="F:ATP hydrolysis activity"/>
    <property type="evidence" value="ECO:0007669"/>
    <property type="project" value="TreeGrafter"/>
</dbReference>
<dbReference type="InterPro" id="IPR014001">
    <property type="entry name" value="Helicase_ATP-bd"/>
</dbReference>
<dbReference type="GO" id="GO:0140658">
    <property type="term" value="F:ATP-dependent chromatin remodeler activity"/>
    <property type="evidence" value="ECO:0007669"/>
    <property type="project" value="TreeGrafter"/>
</dbReference>
<feature type="region of interest" description="Disordered" evidence="7">
    <location>
        <begin position="1943"/>
        <end position="1966"/>
    </location>
</feature>
<dbReference type="GO" id="GO:0005634">
    <property type="term" value="C:nucleus"/>
    <property type="evidence" value="ECO:0007669"/>
    <property type="project" value="UniProtKB-SubCell"/>
</dbReference>
<comment type="subcellular location">
    <subcellularLocation>
        <location evidence="1">Nucleus</location>
    </subcellularLocation>
</comment>
<feature type="compositionally biased region" description="Gly residues" evidence="7">
    <location>
        <begin position="1047"/>
        <end position="1058"/>
    </location>
</feature>
<feature type="region of interest" description="Disordered" evidence="7">
    <location>
        <begin position="1517"/>
        <end position="1602"/>
    </location>
</feature>
<evidence type="ECO:0000259" key="9">
    <source>
        <dbReference type="PROSITE" id="PS51192"/>
    </source>
</evidence>
<evidence type="ECO:0000256" key="4">
    <source>
        <dbReference type="ARBA" id="ARBA00022801"/>
    </source>
</evidence>
<dbReference type="InterPro" id="IPR016197">
    <property type="entry name" value="Chromo-like_dom_sf"/>
</dbReference>
<feature type="region of interest" description="Disordered" evidence="7">
    <location>
        <begin position="152"/>
        <end position="345"/>
    </location>
</feature>
<feature type="compositionally biased region" description="Polar residues" evidence="7">
    <location>
        <begin position="237"/>
        <end position="250"/>
    </location>
</feature>
<dbReference type="VEuPathDB" id="CryptoDB:Vbra_22688"/>
<dbReference type="SUPFAM" id="SSF54160">
    <property type="entry name" value="Chromo domain-like"/>
    <property type="match status" value="1"/>
</dbReference>
<feature type="compositionally biased region" description="Acidic residues" evidence="7">
    <location>
        <begin position="1561"/>
        <end position="1591"/>
    </location>
</feature>
<name>A0A0G4G6V3_VITBC</name>
<evidence type="ECO:0000259" key="10">
    <source>
        <dbReference type="PROSITE" id="PS51194"/>
    </source>
</evidence>
<dbReference type="GO" id="GO:0000785">
    <property type="term" value="C:chromatin"/>
    <property type="evidence" value="ECO:0007669"/>
    <property type="project" value="TreeGrafter"/>
</dbReference>
<dbReference type="SMART" id="SM00487">
    <property type="entry name" value="DEXDc"/>
    <property type="match status" value="1"/>
</dbReference>
<dbReference type="CDD" id="cd17919">
    <property type="entry name" value="DEXHc_Snf"/>
    <property type="match status" value="1"/>
</dbReference>
<feature type="region of interest" description="Disordered" evidence="7">
    <location>
        <begin position="1981"/>
        <end position="2005"/>
    </location>
</feature>
<evidence type="ECO:0000256" key="2">
    <source>
        <dbReference type="ARBA" id="ARBA00022737"/>
    </source>
</evidence>
<dbReference type="Pfam" id="PF00271">
    <property type="entry name" value="Helicase_C"/>
    <property type="match status" value="1"/>
</dbReference>
<dbReference type="GO" id="GO:0003677">
    <property type="term" value="F:DNA binding"/>
    <property type="evidence" value="ECO:0007669"/>
    <property type="project" value="TreeGrafter"/>
</dbReference>
<feature type="compositionally biased region" description="Basic and acidic residues" evidence="7">
    <location>
        <begin position="677"/>
        <end position="693"/>
    </location>
</feature>
<dbReference type="InterPro" id="IPR023780">
    <property type="entry name" value="Chromo_domain"/>
</dbReference>
<keyword evidence="2" id="KW-0677">Repeat</keyword>
<dbReference type="InterPro" id="IPR000953">
    <property type="entry name" value="Chromo/chromo_shadow_dom"/>
</dbReference>
<evidence type="ECO:0000313" key="11">
    <source>
        <dbReference type="EMBL" id="CEM24099.1"/>
    </source>
</evidence>
<feature type="region of interest" description="Disordered" evidence="7">
    <location>
        <begin position="612"/>
        <end position="693"/>
    </location>
</feature>
<feature type="compositionally biased region" description="Gly residues" evidence="7">
    <location>
        <begin position="661"/>
        <end position="676"/>
    </location>
</feature>
<dbReference type="Gene3D" id="3.40.50.10810">
    <property type="entry name" value="Tandem AAA-ATPase domain"/>
    <property type="match status" value="1"/>
</dbReference>
<feature type="compositionally biased region" description="Basic and acidic residues" evidence="7">
    <location>
        <begin position="217"/>
        <end position="236"/>
    </location>
</feature>
<dbReference type="SUPFAM" id="SSF52540">
    <property type="entry name" value="P-loop containing nucleoside triphosphate hydrolases"/>
    <property type="match status" value="2"/>
</dbReference>
<feature type="compositionally biased region" description="Basic and acidic residues" evidence="7">
    <location>
        <begin position="1067"/>
        <end position="1079"/>
    </location>
</feature>
<organism evidence="11 12">
    <name type="scientific">Vitrella brassicaformis (strain CCMP3155)</name>
    <dbReference type="NCBI Taxonomy" id="1169540"/>
    <lineage>
        <taxon>Eukaryota</taxon>
        <taxon>Sar</taxon>
        <taxon>Alveolata</taxon>
        <taxon>Colpodellida</taxon>
        <taxon>Vitrellaceae</taxon>
        <taxon>Vitrella</taxon>
    </lineage>
</organism>
<dbReference type="Gene3D" id="3.40.50.300">
    <property type="entry name" value="P-loop containing nucleotide triphosphate hydrolases"/>
    <property type="match status" value="1"/>
</dbReference>
<dbReference type="InterPro" id="IPR001650">
    <property type="entry name" value="Helicase_C-like"/>
</dbReference>
<sequence length="2050" mass="229673">MAAAKEREDVEVRVDIVPDGGGVEEGAGGIDDEDALRSLFEASNGVYWAAQEDDASLLLPIMVVKYDTPSSFSGLRPPDSSEMEKGAFGYGIYSFHQEKYEDPRFFRLSSCRDFAEGYDALSGQYVQSPKLASSQSERQALLCEVQARRQGVVISRGVSPPAEQEGDGERAEGGGDDDDPMDVDLGGGQDGDDPGDEDFEADDDEDDDLEEREEDDVERRKSDRLQKKREQQRIADSESNMQSAGKSQASGRYRLRSQRPAPAPDHDSLDSRKPPTKRKNPSRAARKGGRRNMRRGTDPDDDEAWEADGDEDEEDGADEGAYVGRSRGGRSRGAKPKKEDDDNEFEVQDILSCKRQADGSYRWEVQWVNGDVTFERRENMCHPNLKRQCDKLRDDLRRREADEAKGHPAASCDPQDFKVVEGFSIKAWRLPGGAQEITEGVRPEYLLLQKGRSYREVEWVGEEDLLKWSTTNNPQSSAYAKAHLTAWKKKDIPFGLDPQQETEMELFRQIDTIICCRRSLHDPDSKEYFVKWRHLSVSNATWEDLSALTSPEDQEAIDRFEFHNDHRRAGSFEQFLERRGISRSDYDRLTQCNTQAIRQRLAELQEAINNPQPTEGAAAAAAASGAAMDIDDPPVDGEQGTDGSGGAGPAAAAAAAAAAGVDGGEGSSSSGNGGGGDGEKELTAEEEEASKLQDIETILTSDDKEKASAYWTGCKRLILPDGTYLPSLYDWRSQGLLDPSSATDGEDDRVSARHKRLFPHQLEGIQLILYNASSGRGTILGDEMGLGKTAQSIVALEQILHAARQPPSRGRGNAAAARKLRAAHALVVVPLATLENWRREFDMWAPHLMVLSLRDNREDRRVLHEVAMQWVEPNTGEAIDVSQREEKGGKVMKPDVILTTYETLAMKDVKPYLRHPLYAETQIPFAITVLDEVQKVKQGRGSQRFDVMYGNIETDLTLCLTGTPIQNEVKEVYPLLALCDPSRFIYGKASHEPFGSHMKDDTSQPPPASAAAAASGEGDSQADNETPAEETQTQQRESAGGDEGEGDGGGGAGGGGGKWPEWLSGETPKERQERLRQAEQQDAVVQQMIDSNARWTHDEFEAHFGGRREESAAKQLSLYPHRSKQIMQILQPYLLRREKGDVLKKLKPKQVKFVQLEPTPLQTKIEGAIFLGHGPFKDKSMRRMFLLRYNCNHPLLLTDQNPRKQGKREIKEKWLYESHEDCKRRPGEKYEDHRLRLLDTCSTKFVFLAKLFPKLIAENRKILVFTEFLNTCDLLEEWFLRHEWPYERLDGSVTDDRQLRIDRFNVFHGFCIFLSTTRAGGQGINLTSATCVVHFDPQFNPQQDMQAQARCHRIGQKNTVEVFTLCMKGGANMPSFEERIIYKMQSRKLGLEKVIMEGDEAGFTAQEQQKLLDEGLYALMHEKKQEQEAQEERLKQFHQASIEDIIVNSSKTITLREKKTGGQTYFSTAHFMPNPAGGDRGVRENMPDEVRDLLLRRGGAKKDQAWKNRAAQVLGLRPEEAPKSLKRQDRRARLAKSRLEREEAERVRLSGGSRPSKPMTDDEQEDKSDDDDNYREDETDEDDDDDDEDSEGEGKLRPRKKRAKMAAAAAASVAGAGGAAVDLTGDLDRQTIIRVLCRFLNFVKLVLPSEPGLQAKQEDTEGGRLRLCGFPDSSDICNLGANKEDQLEALVIQCSRDADQQFHAEMQTPLGQHTQGRSLFVQLIRNAFPGCLRFTLPDDGEPVAPRYAGGASVMEKLAVLLSEVADPDDERKRTPNQLRLLTVDPLALNRPFGGRRTDTLQMLLVKFLVYHWNLHRRRSATSDVRWESCMEDQSAAWGKILKVVKEFYRMTRYGRIMSKAQDIKALYFNWVDWRFDHSSDFSLAELSTIKRVLPDKDYLRDCRSEQVHKVAKDIIHHFPGRTLRHVADQLGTLRSQLRREQINRELEAGRPPDDHRQPQAYDREAEREAERLRCLAQLKQQAGQHQLPKLAPPAPPPAPPPAAAAAAAAAVSGGVAPSIVAGGPAGRSDGRAAHLCRKLQTKIEQFLKKV</sequence>
<dbReference type="InParanoid" id="A0A0G4G6V3"/>
<dbReference type="STRING" id="1169540.A0A0G4G6V3"/>
<evidence type="ECO:0000313" key="12">
    <source>
        <dbReference type="Proteomes" id="UP000041254"/>
    </source>
</evidence>
<dbReference type="Gene3D" id="2.40.50.40">
    <property type="match status" value="1"/>
</dbReference>
<dbReference type="PROSITE" id="PS51194">
    <property type="entry name" value="HELICASE_CTER"/>
    <property type="match status" value="1"/>
</dbReference>
<dbReference type="PANTHER" id="PTHR45623">
    <property type="entry name" value="CHROMODOMAIN-HELICASE-DNA-BINDING PROTEIN 3-RELATED-RELATED"/>
    <property type="match status" value="1"/>
</dbReference>
<feature type="domain" description="Helicase C-terminal" evidence="10">
    <location>
        <begin position="1247"/>
        <end position="1402"/>
    </location>
</feature>
<proteinExistence type="predicted"/>
<dbReference type="SMART" id="SM00298">
    <property type="entry name" value="CHROMO"/>
    <property type="match status" value="2"/>
</dbReference>
<keyword evidence="6" id="KW-0539">Nucleus</keyword>
<dbReference type="Pfam" id="PF00176">
    <property type="entry name" value="SNF2-rel_dom"/>
    <property type="match status" value="1"/>
</dbReference>
<dbReference type="PROSITE" id="PS51192">
    <property type="entry name" value="HELICASE_ATP_BIND_1"/>
    <property type="match status" value="1"/>
</dbReference>
<evidence type="ECO:0000256" key="6">
    <source>
        <dbReference type="ARBA" id="ARBA00023242"/>
    </source>
</evidence>
<dbReference type="InterPro" id="IPR038718">
    <property type="entry name" value="SNF2-like_sf"/>
</dbReference>
<feature type="compositionally biased region" description="Basic and acidic residues" evidence="7">
    <location>
        <begin position="1517"/>
        <end position="1527"/>
    </location>
</feature>
<evidence type="ECO:0000259" key="8">
    <source>
        <dbReference type="PROSITE" id="PS50013"/>
    </source>
</evidence>
<feature type="compositionally biased region" description="Basic and acidic residues" evidence="7">
    <location>
        <begin position="264"/>
        <end position="273"/>
    </location>
</feature>
<dbReference type="InterPro" id="IPR027417">
    <property type="entry name" value="P-loop_NTPase"/>
</dbReference>
<dbReference type="GO" id="GO:0003682">
    <property type="term" value="F:chromatin binding"/>
    <property type="evidence" value="ECO:0007669"/>
    <property type="project" value="TreeGrafter"/>
</dbReference>